<reference evidence="1 2" key="1">
    <citation type="submission" date="2019-02" db="EMBL/GenBank/DDBJ databases">
        <title>Deep-cultivation of Planctomycetes and their phenomic and genomic characterization uncovers novel biology.</title>
        <authorList>
            <person name="Wiegand S."/>
            <person name="Jogler M."/>
            <person name="Boedeker C."/>
            <person name="Pinto D."/>
            <person name="Vollmers J."/>
            <person name="Rivas-Marin E."/>
            <person name="Kohn T."/>
            <person name="Peeters S.H."/>
            <person name="Heuer A."/>
            <person name="Rast P."/>
            <person name="Oberbeckmann S."/>
            <person name="Bunk B."/>
            <person name="Jeske O."/>
            <person name="Meyerdierks A."/>
            <person name="Storesund J.E."/>
            <person name="Kallscheuer N."/>
            <person name="Luecker S."/>
            <person name="Lage O.M."/>
            <person name="Pohl T."/>
            <person name="Merkel B.J."/>
            <person name="Hornburger P."/>
            <person name="Mueller R.-W."/>
            <person name="Bruemmer F."/>
            <person name="Labrenz M."/>
            <person name="Spormann A.M."/>
            <person name="Op Den Camp H."/>
            <person name="Overmann J."/>
            <person name="Amann R."/>
            <person name="Jetten M.S.M."/>
            <person name="Mascher T."/>
            <person name="Medema M.H."/>
            <person name="Devos D.P."/>
            <person name="Kaster A.-K."/>
            <person name="Ovreas L."/>
            <person name="Rohde M."/>
            <person name="Galperin M.Y."/>
            <person name="Jogler C."/>
        </authorList>
    </citation>
    <scope>NUCLEOTIDE SEQUENCE [LARGE SCALE GENOMIC DNA]</scope>
    <source>
        <strain evidence="1 2">Q31b</strain>
    </source>
</reference>
<comment type="caution">
    <text evidence="1">The sequence shown here is derived from an EMBL/GenBank/DDBJ whole genome shotgun (WGS) entry which is preliminary data.</text>
</comment>
<evidence type="ECO:0000313" key="1">
    <source>
        <dbReference type="EMBL" id="TWU33632.1"/>
    </source>
</evidence>
<keyword evidence="2" id="KW-1185">Reference proteome</keyword>
<sequence length="35" mass="3900">MILESRTVCFLSLKGDRIDASISTRTFDPSLEAAR</sequence>
<protein>
    <submittedName>
        <fullName evidence="1">Uncharacterized protein</fullName>
    </submittedName>
</protein>
<dbReference type="EMBL" id="SJPY01000013">
    <property type="protein sequence ID" value="TWU33632.1"/>
    <property type="molecule type" value="Genomic_DNA"/>
</dbReference>
<gene>
    <name evidence="1" type="ORF">Q31b_56890</name>
</gene>
<name>A0A5C6D9P0_9BACT</name>
<dbReference type="AlphaFoldDB" id="A0A5C6D9P0"/>
<organism evidence="1 2">
    <name type="scientific">Novipirellula aureliae</name>
    <dbReference type="NCBI Taxonomy" id="2527966"/>
    <lineage>
        <taxon>Bacteria</taxon>
        <taxon>Pseudomonadati</taxon>
        <taxon>Planctomycetota</taxon>
        <taxon>Planctomycetia</taxon>
        <taxon>Pirellulales</taxon>
        <taxon>Pirellulaceae</taxon>
        <taxon>Novipirellula</taxon>
    </lineage>
</organism>
<accession>A0A5C6D9P0</accession>
<dbReference type="Proteomes" id="UP000315471">
    <property type="component" value="Unassembled WGS sequence"/>
</dbReference>
<evidence type="ECO:0000313" key="2">
    <source>
        <dbReference type="Proteomes" id="UP000315471"/>
    </source>
</evidence>
<proteinExistence type="predicted"/>